<dbReference type="Pfam" id="PF00319">
    <property type="entry name" value="SRF-TF"/>
    <property type="match status" value="1"/>
</dbReference>
<keyword evidence="7" id="KW-0010">Activator</keyword>
<keyword evidence="5" id="KW-0805">Transcription regulation</keyword>
<evidence type="ECO:0000256" key="8">
    <source>
        <dbReference type="ARBA" id="ARBA00023163"/>
    </source>
</evidence>
<keyword evidence="6" id="KW-0238">DNA-binding</keyword>
<dbReference type="InterPro" id="IPR033896">
    <property type="entry name" value="MEF2-like_N"/>
</dbReference>
<dbReference type="SUPFAM" id="SSF55455">
    <property type="entry name" value="SRF-like"/>
    <property type="match status" value="1"/>
</dbReference>
<evidence type="ECO:0000256" key="1">
    <source>
        <dbReference type="ARBA" id="ARBA00004123"/>
    </source>
</evidence>
<keyword evidence="2" id="KW-0217">Developmental protein</keyword>
<dbReference type="CDD" id="cd00265">
    <property type="entry name" value="MADS_MEF2_like"/>
    <property type="match status" value="1"/>
</dbReference>
<evidence type="ECO:0000256" key="3">
    <source>
        <dbReference type="ARBA" id="ARBA00022553"/>
    </source>
</evidence>
<dbReference type="InterPro" id="IPR002100">
    <property type="entry name" value="TF_MADSbox"/>
</dbReference>
<evidence type="ECO:0000256" key="10">
    <source>
        <dbReference type="SAM" id="MobiDB-lite"/>
    </source>
</evidence>
<dbReference type="InterPro" id="IPR022102">
    <property type="entry name" value="HJURP_C"/>
</dbReference>
<evidence type="ECO:0000256" key="7">
    <source>
        <dbReference type="ARBA" id="ARBA00023159"/>
    </source>
</evidence>
<feature type="region of interest" description="Disordered" evidence="10">
    <location>
        <begin position="91"/>
        <end position="116"/>
    </location>
</feature>
<dbReference type="PROSITE" id="PS00350">
    <property type="entry name" value="MADS_BOX_1"/>
    <property type="match status" value="1"/>
</dbReference>
<keyword evidence="4" id="KW-0221">Differentiation</keyword>
<keyword evidence="9" id="KW-0539">Nucleus</keyword>
<dbReference type="Pfam" id="PF12347">
    <property type="entry name" value="HJURP_C"/>
    <property type="match status" value="1"/>
</dbReference>
<dbReference type="Proteomes" id="UP001652741">
    <property type="component" value="Chromosome ssa20"/>
</dbReference>
<dbReference type="PRINTS" id="PR00404">
    <property type="entry name" value="MADSDOMAIN"/>
</dbReference>
<feature type="domain" description="MADS-box" evidence="11">
    <location>
        <begin position="1"/>
        <end position="61"/>
    </location>
</feature>
<keyword evidence="3" id="KW-0597">Phosphoprotein</keyword>
<dbReference type="PANTHER" id="PTHR11945:SF534">
    <property type="entry name" value="MYOCYTE-SPECIFIC ENHANCER FACTOR 2"/>
    <property type="match status" value="1"/>
</dbReference>
<proteinExistence type="predicted"/>
<evidence type="ECO:0000256" key="6">
    <source>
        <dbReference type="ARBA" id="ARBA00023125"/>
    </source>
</evidence>
<accession>A0ABM3DJC2</accession>
<evidence type="ECO:0000313" key="12">
    <source>
        <dbReference type="Proteomes" id="UP001652741"/>
    </source>
</evidence>
<dbReference type="SMART" id="SM00432">
    <property type="entry name" value="MADS"/>
    <property type="match status" value="1"/>
</dbReference>
<evidence type="ECO:0000256" key="9">
    <source>
        <dbReference type="ARBA" id="ARBA00023242"/>
    </source>
</evidence>
<evidence type="ECO:0000256" key="4">
    <source>
        <dbReference type="ARBA" id="ARBA00022782"/>
    </source>
</evidence>
<reference evidence="13" key="1">
    <citation type="submission" date="2025-08" db="UniProtKB">
        <authorList>
            <consortium name="RefSeq"/>
        </authorList>
    </citation>
    <scope>IDENTIFICATION</scope>
</reference>
<keyword evidence="8" id="KW-0804">Transcription</keyword>
<feature type="region of interest" description="Disordered" evidence="10">
    <location>
        <begin position="383"/>
        <end position="477"/>
    </location>
</feature>
<evidence type="ECO:0000313" key="13">
    <source>
        <dbReference type="RefSeq" id="XP_045558904.1"/>
    </source>
</evidence>
<comment type="subcellular location">
    <subcellularLocation>
        <location evidence="1">Nucleus</location>
    </subcellularLocation>
</comment>
<organism evidence="12 13">
    <name type="scientific">Salmo salar</name>
    <name type="common">Atlantic salmon</name>
    <dbReference type="NCBI Taxonomy" id="8030"/>
    <lineage>
        <taxon>Eukaryota</taxon>
        <taxon>Metazoa</taxon>
        <taxon>Chordata</taxon>
        <taxon>Craniata</taxon>
        <taxon>Vertebrata</taxon>
        <taxon>Euteleostomi</taxon>
        <taxon>Actinopterygii</taxon>
        <taxon>Neopterygii</taxon>
        <taxon>Teleostei</taxon>
        <taxon>Protacanthopterygii</taxon>
        <taxon>Salmoniformes</taxon>
        <taxon>Salmonidae</taxon>
        <taxon>Salmoninae</taxon>
        <taxon>Salmo</taxon>
    </lineage>
</organism>
<dbReference type="PANTHER" id="PTHR11945">
    <property type="entry name" value="MADS BOX PROTEIN"/>
    <property type="match status" value="1"/>
</dbReference>
<evidence type="ECO:0000259" key="11">
    <source>
        <dbReference type="PROSITE" id="PS50066"/>
    </source>
</evidence>
<dbReference type="PROSITE" id="PS50066">
    <property type="entry name" value="MADS_BOX_2"/>
    <property type="match status" value="1"/>
</dbReference>
<gene>
    <name evidence="13" type="primary">mef2cb</name>
</gene>
<sequence>MGRKKIQITRIMDERNRQVTFTKRKFGLMKKAYELSVLCDCEIALIIFNSTNKLFQYASTDMDKVLLKYTEYNEPHESRTNSDIVETLRKKGLNGCDSPDPDADDSVGHSPESEDKYRKINEDIDLMISRQRLCGVPPSNYEMPVSIPVSNQNSLIYSHPGGSLGNHNLLPLAHHMQRNSMSPGVTHRPASAGGLMGADLTTGAVTSAGNGYGNHHRNSPGLLASPGSMNKSMQAKSPPPMNLGMNNRKPDLRVLIPPGAKNNMPSMSEDVNLLLNQRINNSQSAQSLATPVVSVATPTLPGQGMGGYPSAISTSYGTEYSLSSADLSSLSGFNSGSSLHLGSMSGWQQQHLQNMQHSALSQLGNCNSNHLCQSSNLSLPSAQSLHIKSEPVSPPRDRTSSTPLCYGIHQQHNPSSRQDSGHSPVDSLSSCSSSHEGSDRDEHRNEFHSPLGLSRPAMDERESPSVKRVRLSEGWAT</sequence>
<keyword evidence="12" id="KW-1185">Reference proteome</keyword>
<dbReference type="Gene3D" id="3.40.1810.10">
    <property type="entry name" value="Transcription factor, MADS-box"/>
    <property type="match status" value="1"/>
</dbReference>
<evidence type="ECO:0000256" key="5">
    <source>
        <dbReference type="ARBA" id="ARBA00023015"/>
    </source>
</evidence>
<dbReference type="GeneID" id="106580134"/>
<dbReference type="RefSeq" id="XP_045558904.1">
    <property type="nucleotide sequence ID" value="XM_045702948.1"/>
</dbReference>
<name>A0ABM3DJC2_SALSA</name>
<protein>
    <submittedName>
        <fullName evidence="13">Myocyte-specific enhancer factor 2C isoform X2</fullName>
    </submittedName>
</protein>
<feature type="compositionally biased region" description="Basic and acidic residues" evidence="10">
    <location>
        <begin position="436"/>
        <end position="447"/>
    </location>
</feature>
<feature type="compositionally biased region" description="Low complexity" evidence="10">
    <location>
        <begin position="423"/>
        <end position="435"/>
    </location>
</feature>
<dbReference type="InterPro" id="IPR036879">
    <property type="entry name" value="TF_MADSbox_sf"/>
</dbReference>
<evidence type="ECO:0000256" key="2">
    <source>
        <dbReference type="ARBA" id="ARBA00022473"/>
    </source>
</evidence>